<dbReference type="GO" id="GO:0000981">
    <property type="term" value="F:DNA-binding transcription factor activity, RNA polymerase II-specific"/>
    <property type="evidence" value="ECO:0007669"/>
    <property type="project" value="InterPro"/>
</dbReference>
<accession>A0A0F7VI52</accession>
<dbReference type="Proteomes" id="UP000042958">
    <property type="component" value="Unassembled WGS sequence"/>
</dbReference>
<evidence type="ECO:0000313" key="8">
    <source>
        <dbReference type="Proteomes" id="UP000042958"/>
    </source>
</evidence>
<dbReference type="PROSITE" id="PS50048">
    <property type="entry name" value="ZN2_CY6_FUNGAL_2"/>
    <property type="match status" value="1"/>
</dbReference>
<dbReference type="PANTHER" id="PTHR31845:SF10">
    <property type="entry name" value="ZN(II)2CYS6 TRANSCRIPTION FACTOR (EUROFUNG)"/>
    <property type="match status" value="1"/>
</dbReference>
<dbReference type="OrthoDB" id="5226580at2759"/>
<dbReference type="SUPFAM" id="SSF57701">
    <property type="entry name" value="Zn2/Cys6 DNA-binding domain"/>
    <property type="match status" value="1"/>
</dbReference>
<dbReference type="GO" id="GO:0005634">
    <property type="term" value="C:nucleus"/>
    <property type="evidence" value="ECO:0007669"/>
    <property type="project" value="UniProtKB-SubCell"/>
</dbReference>
<dbReference type="EMBL" id="CDHK01000004">
    <property type="protein sequence ID" value="CEO59880.1"/>
    <property type="molecule type" value="Genomic_DNA"/>
</dbReference>
<dbReference type="InterPro" id="IPR001138">
    <property type="entry name" value="Zn2Cys6_DnaBD"/>
</dbReference>
<feature type="domain" description="Zn(2)-C6 fungal-type" evidence="6">
    <location>
        <begin position="12"/>
        <end position="41"/>
    </location>
</feature>
<evidence type="ECO:0000313" key="7">
    <source>
        <dbReference type="EMBL" id="CEO59880.1"/>
    </source>
</evidence>
<dbReference type="STRING" id="104259.A0A0F7VI52"/>
<sequence>MEGTSGVRMPKACRTCAKAKVRCETQREGPCKRCRRLSKDCGSQTPGVHRRQKSKPAKADVAALEAKLDRMVALLAASERPPGSLSSDVTPSPGCYSATARSVDVSTPGDIECPALLETYAKMMIPMFPFVPVPSHMTVEDLCRERPFLHLNITMIACPNPERQRELSKAVKEYIADRIIMQGQRSLDLLQGLLVHLVWFISVSRIPRPNFSGPINGPICDSNIPSKLPSQGTAQLDAFLHLTMAQAISLGLNQDPRSPKTLNQPIAYLSQADSHRDKSSTRTIEDRRTFLGCYYAMMVLSVCAKDMESFRFTEYTNECCKLLKESPGTLTDTYAVQLVRVMHLAENINHTMAMREVSSVPSAPLGMSLRWHQAELQKLKDSFSCREPHAAILSFHYDTLEMLLYRSSLDSENSENEYGNYPVTRLDLLYRCLEATRSFFHHLYTLPAVYFRFLPFTISSQFGQAIVTLSQLTLYQSENGAWDRAYVRNTIDFDQTVDTMGRKLDEARALIPKPGEQDATSSNGPPEIFKRLPARMRMMKEMHRRRQEAQEKVPQSQAVEEPCDLNYMFNLPAEFFITDSDFYDFAGAFDASNIM</sequence>
<dbReference type="AlphaFoldDB" id="A0A0F7VI52"/>
<dbReference type="CDD" id="cd00067">
    <property type="entry name" value="GAL4"/>
    <property type="match status" value="1"/>
</dbReference>
<organism evidence="7 8">
    <name type="scientific">Penicillium brasilianum</name>
    <dbReference type="NCBI Taxonomy" id="104259"/>
    <lineage>
        <taxon>Eukaryota</taxon>
        <taxon>Fungi</taxon>
        <taxon>Dikarya</taxon>
        <taxon>Ascomycota</taxon>
        <taxon>Pezizomycotina</taxon>
        <taxon>Eurotiomycetes</taxon>
        <taxon>Eurotiomycetidae</taxon>
        <taxon>Eurotiales</taxon>
        <taxon>Aspergillaceae</taxon>
        <taxon>Penicillium</taxon>
    </lineage>
</organism>
<dbReference type="Gene3D" id="4.10.240.10">
    <property type="entry name" value="Zn(2)-C6 fungal-type DNA-binding domain"/>
    <property type="match status" value="1"/>
</dbReference>
<comment type="subcellular location">
    <subcellularLocation>
        <location evidence="1">Nucleus</location>
    </subcellularLocation>
</comment>
<reference evidence="8" key="1">
    <citation type="journal article" date="2015" name="Genome Announc.">
        <title>Draft genome sequence of the fungus Penicillium brasilianum MG11.</title>
        <authorList>
            <person name="Horn F."/>
            <person name="Linde J."/>
            <person name="Mattern D.J."/>
            <person name="Walther G."/>
            <person name="Guthke R."/>
            <person name="Brakhage A.A."/>
            <person name="Valiante V."/>
        </authorList>
    </citation>
    <scope>NUCLEOTIDE SEQUENCE [LARGE SCALE GENOMIC DNA]</scope>
    <source>
        <strain evidence="8">MG11</strain>
    </source>
</reference>
<evidence type="ECO:0000256" key="5">
    <source>
        <dbReference type="ARBA" id="ARBA00023242"/>
    </source>
</evidence>
<keyword evidence="4" id="KW-0804">Transcription</keyword>
<evidence type="ECO:0000259" key="6">
    <source>
        <dbReference type="PROSITE" id="PS50048"/>
    </source>
</evidence>
<protein>
    <recommendedName>
        <fullName evidence="6">Zn(2)-C6 fungal-type domain-containing protein</fullName>
    </recommendedName>
</protein>
<evidence type="ECO:0000256" key="1">
    <source>
        <dbReference type="ARBA" id="ARBA00004123"/>
    </source>
</evidence>
<evidence type="ECO:0000256" key="2">
    <source>
        <dbReference type="ARBA" id="ARBA00023015"/>
    </source>
</evidence>
<proteinExistence type="predicted"/>
<keyword evidence="5" id="KW-0539">Nucleus</keyword>
<keyword evidence="3" id="KW-0238">DNA-binding</keyword>
<gene>
    <name evidence="7" type="ORF">PMG11_04529</name>
</gene>
<dbReference type="InterPro" id="IPR051089">
    <property type="entry name" value="prtT"/>
</dbReference>
<dbReference type="InterPro" id="IPR036864">
    <property type="entry name" value="Zn2-C6_fun-type_DNA-bd_sf"/>
</dbReference>
<dbReference type="PROSITE" id="PS00463">
    <property type="entry name" value="ZN2_CY6_FUNGAL_1"/>
    <property type="match status" value="1"/>
</dbReference>
<name>A0A0F7VI52_PENBI</name>
<dbReference type="SMART" id="SM00066">
    <property type="entry name" value="GAL4"/>
    <property type="match status" value="1"/>
</dbReference>
<dbReference type="GO" id="GO:0008270">
    <property type="term" value="F:zinc ion binding"/>
    <property type="evidence" value="ECO:0007669"/>
    <property type="project" value="InterPro"/>
</dbReference>
<keyword evidence="8" id="KW-1185">Reference proteome</keyword>
<evidence type="ECO:0000256" key="3">
    <source>
        <dbReference type="ARBA" id="ARBA00023125"/>
    </source>
</evidence>
<dbReference type="GO" id="GO:0000976">
    <property type="term" value="F:transcription cis-regulatory region binding"/>
    <property type="evidence" value="ECO:0007669"/>
    <property type="project" value="TreeGrafter"/>
</dbReference>
<keyword evidence="2" id="KW-0805">Transcription regulation</keyword>
<dbReference type="PANTHER" id="PTHR31845">
    <property type="entry name" value="FINGER DOMAIN PROTEIN, PUTATIVE-RELATED"/>
    <property type="match status" value="1"/>
</dbReference>
<evidence type="ECO:0000256" key="4">
    <source>
        <dbReference type="ARBA" id="ARBA00023163"/>
    </source>
</evidence>
<dbReference type="CDD" id="cd12148">
    <property type="entry name" value="fungal_TF_MHR"/>
    <property type="match status" value="1"/>
</dbReference>